<keyword evidence="13" id="KW-0812">Transmembrane</keyword>
<dbReference type="AlphaFoldDB" id="A0A2T5IV02"/>
<keyword evidence="11 12" id="KW-0670">Pyruvate</keyword>
<protein>
    <recommendedName>
        <fullName evidence="12">Phosphatidylserine decarboxylase proenzyme</fullName>
        <ecNumber evidence="12">4.1.1.65</ecNumber>
    </recommendedName>
    <component>
        <recommendedName>
            <fullName evidence="12">Phosphatidylserine decarboxylase alpha chain</fullName>
        </recommendedName>
    </component>
    <component>
        <recommendedName>
            <fullName evidence="12">Phosphatidylserine decarboxylase beta chain</fullName>
        </recommendedName>
    </component>
</protein>
<dbReference type="InterPro" id="IPR033178">
    <property type="entry name" value="PSD_type1_pro"/>
</dbReference>
<organism evidence="14 15">
    <name type="scientific">Agitococcus lubricus</name>
    <dbReference type="NCBI Taxonomy" id="1077255"/>
    <lineage>
        <taxon>Bacteria</taxon>
        <taxon>Pseudomonadati</taxon>
        <taxon>Pseudomonadota</taxon>
        <taxon>Gammaproteobacteria</taxon>
        <taxon>Moraxellales</taxon>
        <taxon>Moraxellaceae</taxon>
        <taxon>Agitococcus</taxon>
    </lineage>
</organism>
<dbReference type="GO" id="GO:0005886">
    <property type="term" value="C:plasma membrane"/>
    <property type="evidence" value="ECO:0007669"/>
    <property type="project" value="UniProtKB-SubCell"/>
</dbReference>
<keyword evidence="8 12" id="KW-0594">Phospholipid biosynthesis</keyword>
<dbReference type="InterPro" id="IPR003817">
    <property type="entry name" value="PS_Dcarbxylase"/>
</dbReference>
<dbReference type="RefSeq" id="WP_107866695.1">
    <property type="nucleotide sequence ID" value="NZ_QAON01000017.1"/>
</dbReference>
<keyword evidence="15" id="KW-1185">Reference proteome</keyword>
<feature type="modified residue" description="Pyruvic acid (Ser); by autocatalysis" evidence="12">
    <location>
        <position position="247"/>
    </location>
</feature>
<dbReference type="PANTHER" id="PTHR10067">
    <property type="entry name" value="PHOSPHATIDYLSERINE DECARBOXYLASE"/>
    <property type="match status" value="1"/>
</dbReference>
<keyword evidence="13" id="KW-1133">Transmembrane helix</keyword>
<comment type="subunit">
    <text evidence="12">Heterodimer of a large membrane-associated beta subunit and a small pyruvoyl-containing alpha subunit.</text>
</comment>
<dbReference type="GO" id="GO:0006646">
    <property type="term" value="P:phosphatidylethanolamine biosynthetic process"/>
    <property type="evidence" value="ECO:0007669"/>
    <property type="project" value="UniProtKB-UniRule"/>
</dbReference>
<feature type="chain" id="PRO_5023409683" description="Phosphatidylserine decarboxylase beta chain" evidence="12">
    <location>
        <begin position="1"/>
        <end position="246"/>
    </location>
</feature>
<comment type="caution">
    <text evidence="14">The sequence shown here is derived from an EMBL/GenBank/DDBJ whole genome shotgun (WGS) entry which is preliminary data.</text>
</comment>
<dbReference type="EMBL" id="QAON01000017">
    <property type="protein sequence ID" value="PTQ87698.1"/>
    <property type="molecule type" value="Genomic_DNA"/>
</dbReference>
<dbReference type="Proteomes" id="UP000244223">
    <property type="component" value="Unassembled WGS sequence"/>
</dbReference>
<reference evidence="14 15" key="1">
    <citation type="submission" date="2018-04" db="EMBL/GenBank/DDBJ databases">
        <title>Genomic Encyclopedia of Archaeal and Bacterial Type Strains, Phase II (KMG-II): from individual species to whole genera.</title>
        <authorList>
            <person name="Goeker M."/>
        </authorList>
    </citation>
    <scope>NUCLEOTIDE SEQUENCE [LARGE SCALE GENOMIC DNA]</scope>
    <source>
        <strain evidence="14 15">DSM 5822</strain>
    </source>
</reference>
<evidence type="ECO:0000313" key="14">
    <source>
        <dbReference type="EMBL" id="PTQ87698.1"/>
    </source>
</evidence>
<keyword evidence="7 12" id="KW-0865">Zymogen</keyword>
<comment type="similarity">
    <text evidence="12">Belongs to the phosphatidylserine decarboxylase family. PSD-B subfamily. Prokaryotic type I sub-subfamily.</text>
</comment>
<comment type="pathway">
    <text evidence="1">Lipid metabolism.</text>
</comment>
<keyword evidence="9 12" id="KW-0456">Lyase</keyword>
<proteinExistence type="inferred from homology"/>
<evidence type="ECO:0000256" key="8">
    <source>
        <dbReference type="ARBA" id="ARBA00023209"/>
    </source>
</evidence>
<feature type="transmembrane region" description="Helical" evidence="13">
    <location>
        <begin position="190"/>
        <end position="212"/>
    </location>
</feature>
<comment type="cofactor">
    <cofactor evidence="12">
        <name>pyruvate</name>
        <dbReference type="ChEBI" id="CHEBI:15361"/>
    </cofactor>
    <text evidence="12">Binds 1 pyruvoyl group covalently per subunit.</text>
</comment>
<evidence type="ECO:0000256" key="2">
    <source>
        <dbReference type="ARBA" id="ARBA00022475"/>
    </source>
</evidence>
<evidence type="ECO:0000256" key="12">
    <source>
        <dbReference type="HAMAP-Rule" id="MF_00662"/>
    </source>
</evidence>
<gene>
    <name evidence="12" type="primary">psd</name>
    <name evidence="14" type="ORF">C8N29_11722</name>
</gene>
<comment type="function">
    <text evidence="12">Catalyzes the formation of phosphatidylethanolamine (PtdEtn) from phosphatidylserine (PtdSer).</text>
</comment>
<comment type="PTM">
    <text evidence="12">Is synthesized initially as an inactive proenzyme. Formation of the active enzyme involves a self-maturation process in which the active site pyruvoyl group is generated from an internal serine residue via an autocatalytic post-translational modification. Two non-identical subunits are generated from the proenzyme in this reaction, and the pyruvate is formed at the N-terminus of the alpha chain, which is derived from the carboxyl end of the proenzyme. The autoendoproteolytic cleavage occurs by a canonical serine protease mechanism, in which the side chain hydroxyl group of the serine supplies its oxygen atom to form the C-terminus of the beta chain, while the remainder of the serine residue undergoes an oxidative deamination to produce ammonia and the pyruvoyl prosthetic group on the alpha chain. During this reaction, the Ser that is part of the protease active site of the proenzyme becomes the pyruvoyl prosthetic group, which constitutes an essential element of the active site of the mature decarboxylase.</text>
</comment>
<evidence type="ECO:0000256" key="6">
    <source>
        <dbReference type="ARBA" id="ARBA00023136"/>
    </source>
</evidence>
<feature type="active site" description="Schiff-base intermediate with substrate; via pyruvic acid; for decarboxylase activity" evidence="12">
    <location>
        <position position="247"/>
    </location>
</feature>
<keyword evidence="10 12" id="KW-1208">Phospholipid metabolism</keyword>
<name>A0A2T5IV02_9GAMM</name>
<dbReference type="PANTHER" id="PTHR10067:SF6">
    <property type="entry name" value="PHOSPHATIDYLSERINE DECARBOXYLASE PROENZYME, MITOCHONDRIAL"/>
    <property type="match status" value="1"/>
</dbReference>
<feature type="chain" id="PRO_5023409684" description="Phosphatidylserine decarboxylase alpha chain" evidence="12">
    <location>
        <begin position="247"/>
        <end position="280"/>
    </location>
</feature>
<keyword evidence="6 12" id="KW-0472">Membrane</keyword>
<feature type="active site" description="Charge relay system; for autoendoproteolytic cleavage activity" evidence="12">
    <location>
        <position position="88"/>
    </location>
</feature>
<dbReference type="UniPathway" id="UPA00558">
    <property type="reaction ID" value="UER00616"/>
</dbReference>
<evidence type="ECO:0000256" key="1">
    <source>
        <dbReference type="ARBA" id="ARBA00005189"/>
    </source>
</evidence>
<dbReference type="OrthoDB" id="9802030at2"/>
<feature type="site" description="Cleavage (non-hydrolytic); by autocatalysis" evidence="12">
    <location>
        <begin position="246"/>
        <end position="247"/>
    </location>
</feature>
<feature type="active site" description="Charge relay system; for autoendoproteolytic cleavage activity" evidence="12">
    <location>
        <position position="145"/>
    </location>
</feature>
<comment type="catalytic activity">
    <reaction evidence="12">
        <text>a 1,2-diacyl-sn-glycero-3-phospho-L-serine + H(+) = a 1,2-diacyl-sn-glycero-3-phosphoethanolamine + CO2</text>
        <dbReference type="Rhea" id="RHEA:20828"/>
        <dbReference type="ChEBI" id="CHEBI:15378"/>
        <dbReference type="ChEBI" id="CHEBI:16526"/>
        <dbReference type="ChEBI" id="CHEBI:57262"/>
        <dbReference type="ChEBI" id="CHEBI:64612"/>
        <dbReference type="EC" id="4.1.1.65"/>
    </reaction>
</comment>
<dbReference type="HAMAP" id="MF_00662">
    <property type="entry name" value="PS_decarb_PSD_B_type1"/>
    <property type="match status" value="1"/>
</dbReference>
<dbReference type="InterPro" id="IPR033177">
    <property type="entry name" value="PSD-B"/>
</dbReference>
<evidence type="ECO:0000256" key="4">
    <source>
        <dbReference type="ARBA" id="ARBA00022793"/>
    </source>
</evidence>
<dbReference type="EC" id="4.1.1.65" evidence="12"/>
<keyword evidence="5 12" id="KW-0443">Lipid metabolism</keyword>
<keyword evidence="4 12" id="KW-0210">Decarboxylase</keyword>
<keyword evidence="3 12" id="KW-0444">Lipid biosynthesis</keyword>
<comment type="subcellular location">
    <subcellularLocation>
        <location evidence="12">Cell membrane</location>
        <topology evidence="12">Peripheral membrane protein</topology>
    </subcellularLocation>
</comment>
<evidence type="ECO:0000256" key="7">
    <source>
        <dbReference type="ARBA" id="ARBA00023145"/>
    </source>
</evidence>
<comment type="pathway">
    <text evidence="12">Phospholipid metabolism; phosphatidylethanolamine biosynthesis; phosphatidylethanolamine from CDP-diacylglycerol: step 2/2.</text>
</comment>
<evidence type="ECO:0000256" key="11">
    <source>
        <dbReference type="ARBA" id="ARBA00023317"/>
    </source>
</evidence>
<evidence type="ECO:0000256" key="9">
    <source>
        <dbReference type="ARBA" id="ARBA00023239"/>
    </source>
</evidence>
<feature type="active site" description="Charge relay system; for autoendoproteolytic cleavage activity" evidence="12">
    <location>
        <position position="247"/>
    </location>
</feature>
<dbReference type="GO" id="GO:0004609">
    <property type="term" value="F:phosphatidylserine decarboxylase activity"/>
    <property type="evidence" value="ECO:0007669"/>
    <property type="project" value="UniProtKB-UniRule"/>
</dbReference>
<evidence type="ECO:0000256" key="5">
    <source>
        <dbReference type="ARBA" id="ARBA00023098"/>
    </source>
</evidence>
<sequence>MSFFIAFQHIVPQHLLSRGVGYLAASQNTFIKNTFIKQFTAQYDINMSEALEENPLAYASFNDFFTRALKANARPIAAADNAIISPADGAISQIGEISEDKIFQAKGHDYRVSTLLGGDEALAKPFIGGQFATVYLSPRDYHRVHMPFTGQLKKMIYIPGDLFSVNTQTAENVPNLFARNERLVCLFDTALGPMAVVLVGAMIVAGIATAWAGNIQAQGKQIISTDYSQQPIHLNKGDELGRFYLGSTAIVLFGADVMAWDKRLVATSPVRMGEAMGVTL</sequence>
<evidence type="ECO:0000256" key="3">
    <source>
        <dbReference type="ARBA" id="ARBA00022516"/>
    </source>
</evidence>
<evidence type="ECO:0000313" key="15">
    <source>
        <dbReference type="Proteomes" id="UP000244223"/>
    </source>
</evidence>
<dbReference type="NCBIfam" id="TIGR00163">
    <property type="entry name" value="PS_decarb"/>
    <property type="match status" value="1"/>
</dbReference>
<dbReference type="Pfam" id="PF02666">
    <property type="entry name" value="PS_Dcarbxylase"/>
    <property type="match status" value="1"/>
</dbReference>
<accession>A0A2T5IV02</accession>
<evidence type="ECO:0000256" key="10">
    <source>
        <dbReference type="ARBA" id="ARBA00023264"/>
    </source>
</evidence>
<evidence type="ECO:0000256" key="13">
    <source>
        <dbReference type="SAM" id="Phobius"/>
    </source>
</evidence>
<keyword evidence="2 12" id="KW-1003">Cell membrane</keyword>